<dbReference type="Gene3D" id="1.20.58.360">
    <property type="entry name" value="Shigella T3SS effector IpaH defines"/>
    <property type="match status" value="1"/>
</dbReference>
<gene>
    <name evidence="7" type="ORF">H4C80_04820</name>
</gene>
<dbReference type="GO" id="GO:0031012">
    <property type="term" value="C:extracellular matrix"/>
    <property type="evidence" value="ECO:0007669"/>
    <property type="project" value="TreeGrafter"/>
</dbReference>
<dbReference type="PROSITE" id="PS51450">
    <property type="entry name" value="LRR"/>
    <property type="match status" value="2"/>
</dbReference>
<dbReference type="Gene3D" id="3.80.10.10">
    <property type="entry name" value="Ribonuclease Inhibitor"/>
    <property type="match status" value="1"/>
</dbReference>
<dbReference type="Pfam" id="PF14496">
    <property type="entry name" value="NEL"/>
    <property type="match status" value="1"/>
</dbReference>
<evidence type="ECO:0000256" key="4">
    <source>
        <dbReference type="ARBA" id="ARBA00023026"/>
    </source>
</evidence>
<protein>
    <recommendedName>
        <fullName evidence="2">RING-type E3 ubiquitin transferase</fullName>
        <ecNumber evidence="2">2.3.2.27</ecNumber>
    </recommendedName>
</protein>
<evidence type="ECO:0000259" key="6">
    <source>
        <dbReference type="PROSITE" id="PS52053"/>
    </source>
</evidence>
<evidence type="ECO:0000256" key="5">
    <source>
        <dbReference type="PROSITE-ProRule" id="PRU01398"/>
    </source>
</evidence>
<keyword evidence="3" id="KW-0732">Signal</keyword>
<comment type="PTM">
    <text evidence="5">Ubiquitinated in the presence of host E1 ubiquitin-activating enzyme, E2 ubiquitin-conjugating enzyme and ubiquitin.</text>
</comment>
<dbReference type="InterPro" id="IPR046673">
    <property type="entry name" value="ToxA_N"/>
</dbReference>
<dbReference type="EC" id="2.3.2.27" evidence="2"/>
<proteinExistence type="inferred from homology"/>
<comment type="catalytic activity">
    <reaction evidence="1">
        <text>S-ubiquitinyl-[E2 ubiquitin-conjugating enzyme]-L-cysteine + [acceptor protein]-L-lysine = [E2 ubiquitin-conjugating enzyme]-L-cysteine + N(6)-ubiquitinyl-[acceptor protein]-L-lysine.</text>
        <dbReference type="EC" id="2.3.2.27"/>
    </reaction>
</comment>
<reference evidence="7 8" key="1">
    <citation type="submission" date="2020-07" db="EMBL/GenBank/DDBJ databases">
        <title>Diversity of carbapenemase encoding genes among Pseudomonas putida group clinical isolates in a tertiary Brazilian hospital.</title>
        <authorList>
            <person name="Alberto-Lei F."/>
            <person name="Nodari C.S."/>
            <person name="Streling A.P."/>
            <person name="Paulino J.T."/>
            <person name="Bessa-Neto F.O."/>
            <person name="Cayo R."/>
            <person name="Gales A.C."/>
        </authorList>
    </citation>
    <scope>NUCLEOTIDE SEQUENCE [LARGE SCALE GENOMIC DNA]</scope>
    <source>
        <strain evidence="7 8">12815</strain>
    </source>
</reference>
<sequence>MTTATPYHLSQIQRSLPHWSRQVPQPHVGKMLDTLRKDYVQDNGQPFDWYVKATETQRQSLHNVIAQRNHSRQALQKTLEPLQGITAFCKPLLEKKLGLEVPVDEAVYFFQPFVRRPDALLPGEAGLTPTPEPDHYAYDPDGTPSTVTLLEAALHNFTGPDEAGPYSLLQQSKTNAARLVGHTPASFIEACRELDLGQHYQRHLASIYDSTQQATLQQQSIQASQDELRVQAQIAVLRGKLSSHGLEMVERLCAASGTQRPTCWRLSLNRIALHEVLVIGVDDASKINSRIVYIPGAHDGAVVEYASASAAAGALALRLQDERLLRLVIRYAPVALQPQLASQLRKQLFDTLQPPNIPGIQPKPSPRVHYEATALPAEPWSRLYRAHVARVKADAATLAVPTAQVDAKARQERMEHWLSVGLDLANIAALFIPGLNSIMLAVGGAQLMNSVFHGIEAWEEDNKAEAAAQLGSVLLNLAMVGAVGGGAAVLRESRFVDSLLRIEHAGGERLWQANLEPYASPEVLPDTLESNEHGQYRHEQRHFIHLDGKLYEQSQTDAGPWRLNHHSDPQAYRPVVRPVGQGAWRVAGEHPLDWDRTQLLRRIGSFTEKLGEADLDGALRCTGIDEQVLRHTHVSEAPAPALLTDAVQRLAIDQETTDLITRVRQGQPVNAGRHYALNVLVELDAWPKNHVLKAFTGAEPWGQATTYGDTTQLSPVVIEVTGYDLEQGNLSKIVLEQLDEQTANALVPATGTQLTRADALNEQLANHLSERRSALFDALYQSRQPALERAGEALQRQFPGLPNSMLNEITLGATTAERTRMLDGRIPLRIAEEARVHQAHLRLDRALLGLYRPSLANADSQRLAEALLARQPEASSAELIEAALADRQQAAMLIGQQPIRPGYRSPLRLADGRIGYPLSGRGNWRSWIRRGGERIEERRLQELYPSLSSQQRGALLAGLRRRANVAEQIAHLQRERATLDLSLSSWSNAAEGEVRINRERFAETMRQAARRDHGNVLNLQDISLDTLPELPARFDHIEQMHIQVTDLQTLPAGFFEAFPNMQNLRIMGNAQLQADSLFTALHNVPELRVLEVRDTPLGQLGPLAHEAFTRTRHLRSLRLINAGLTTSDADLQLFAGMPLVELNLAHNQITLTPALAARFGEMQRLGELNLSNNPLAVAPQLANLHRLRRLALVECNLTTWPDGLTDLMTRPNFALRDLNLSTNSIRELPELERIANSQFANNLLADHELNWQFNYNGLPMETSRALRRTGVAIVETQAARPTDRVDWRAIATPAQQQLWDRLFENGTNHSLREVIVTAGRSAQALQNPAPMARDIWGLLQAASEDHALSEHLDEIAGDFPPHCGDAGADGFSTLLVEHTAYRESSQAEIFGPYLFQAYRRLYRRHEVNRLAARIHAARVEQLNCRADTAGGSPSRLQVAQP</sequence>
<name>A0A7W2KDE2_9PSED</name>
<evidence type="ECO:0000256" key="1">
    <source>
        <dbReference type="ARBA" id="ARBA00000900"/>
    </source>
</evidence>
<dbReference type="GO" id="GO:0061630">
    <property type="term" value="F:ubiquitin protein ligase activity"/>
    <property type="evidence" value="ECO:0007669"/>
    <property type="project" value="UniProtKB-EC"/>
</dbReference>
<dbReference type="InterPro" id="IPR001611">
    <property type="entry name" value="Leu-rich_rpt"/>
</dbReference>
<comment type="caution">
    <text evidence="7">The sequence shown here is derived from an EMBL/GenBank/DDBJ whole genome shotgun (WGS) entry which is preliminary data.</text>
</comment>
<dbReference type="GO" id="GO:0005615">
    <property type="term" value="C:extracellular space"/>
    <property type="evidence" value="ECO:0007669"/>
    <property type="project" value="TreeGrafter"/>
</dbReference>
<evidence type="ECO:0000256" key="2">
    <source>
        <dbReference type="ARBA" id="ARBA00012483"/>
    </source>
</evidence>
<dbReference type="PROSITE" id="PS52053">
    <property type="entry name" value="NEL"/>
    <property type="match status" value="1"/>
</dbReference>
<keyword evidence="5" id="KW-1035">Host cytoplasm</keyword>
<dbReference type="InterPro" id="IPR032675">
    <property type="entry name" value="LRR_dom_sf"/>
</dbReference>
<dbReference type="InterPro" id="IPR029487">
    <property type="entry name" value="NEL_dom"/>
</dbReference>
<dbReference type="GO" id="GO:0016567">
    <property type="term" value="P:protein ubiquitination"/>
    <property type="evidence" value="ECO:0007669"/>
    <property type="project" value="InterPro"/>
</dbReference>
<keyword evidence="5" id="KW-0833">Ubl conjugation pathway</keyword>
<feature type="domain" description="NEL" evidence="6">
    <location>
        <begin position="1279"/>
        <end position="1441"/>
    </location>
</feature>
<comment type="similarity">
    <text evidence="5">Belongs to the LRR-containing bacterial E3 ligase family.</text>
</comment>
<keyword evidence="4" id="KW-0843">Virulence</keyword>
<dbReference type="PANTHER" id="PTHR24373:SF370">
    <property type="entry name" value="FISH-LIPS, ISOFORM E"/>
    <property type="match status" value="1"/>
</dbReference>
<dbReference type="RefSeq" id="WP_182389019.1">
    <property type="nucleotide sequence ID" value="NZ_JACGCX010000002.1"/>
</dbReference>
<keyword evidence="5" id="KW-0832">Ubl conjugation</keyword>
<keyword evidence="5" id="KW-0964">Secreted</keyword>
<accession>A0A7W2KDE2</accession>
<dbReference type="EMBL" id="JACGCX010000002">
    <property type="protein sequence ID" value="MBA6096469.1"/>
    <property type="molecule type" value="Genomic_DNA"/>
</dbReference>
<dbReference type="Proteomes" id="UP000545074">
    <property type="component" value="Unassembled WGS sequence"/>
</dbReference>
<feature type="active site" description="Glycyl thioester intermediate" evidence="5">
    <location>
        <position position="1363"/>
    </location>
</feature>
<dbReference type="SUPFAM" id="SSF52058">
    <property type="entry name" value="L domain-like"/>
    <property type="match status" value="1"/>
</dbReference>
<dbReference type="InterPro" id="IPR050328">
    <property type="entry name" value="Dev_Immune_Receptor"/>
</dbReference>
<dbReference type="PANTHER" id="PTHR24373">
    <property type="entry name" value="SLIT RELATED LEUCINE-RICH REPEAT NEURONAL PROTEIN"/>
    <property type="match status" value="1"/>
</dbReference>
<evidence type="ECO:0000313" key="7">
    <source>
        <dbReference type="EMBL" id="MBA6096469.1"/>
    </source>
</evidence>
<evidence type="ECO:0000313" key="8">
    <source>
        <dbReference type="Proteomes" id="UP000545074"/>
    </source>
</evidence>
<dbReference type="Pfam" id="PF20178">
    <property type="entry name" value="ToxA_N"/>
    <property type="match status" value="1"/>
</dbReference>
<keyword evidence="5" id="KW-0808">Transferase</keyword>
<organism evidence="7 8">
    <name type="scientific">Pseudomonas juntendi</name>
    <dbReference type="NCBI Taxonomy" id="2666183"/>
    <lineage>
        <taxon>Bacteria</taxon>
        <taxon>Pseudomonadati</taxon>
        <taxon>Pseudomonadota</taxon>
        <taxon>Gammaproteobacteria</taxon>
        <taxon>Pseudomonadales</taxon>
        <taxon>Pseudomonadaceae</taxon>
        <taxon>Pseudomonas</taxon>
    </lineage>
</organism>
<evidence type="ECO:0000256" key="3">
    <source>
        <dbReference type="ARBA" id="ARBA00022729"/>
    </source>
</evidence>